<evidence type="ECO:0000313" key="9">
    <source>
        <dbReference type="Proteomes" id="UP001595637"/>
    </source>
</evidence>
<dbReference type="GO" id="GO:0006508">
    <property type="term" value="P:proteolysis"/>
    <property type="evidence" value="ECO:0007669"/>
    <property type="project" value="UniProtKB-KW"/>
</dbReference>
<protein>
    <recommendedName>
        <fullName evidence="6">ATP-dependent Clp protease proteolytic subunit</fullName>
    </recommendedName>
</protein>
<dbReference type="Proteomes" id="UP001595637">
    <property type="component" value="Unassembled WGS sequence"/>
</dbReference>
<accession>A0ABV7N3D9</accession>
<dbReference type="NCBIfam" id="NF045542">
    <property type="entry name" value="Clp_rel_HeadMat"/>
    <property type="match status" value="1"/>
</dbReference>
<dbReference type="CDD" id="cd07016">
    <property type="entry name" value="S14_ClpP_1"/>
    <property type="match status" value="1"/>
</dbReference>
<dbReference type="GO" id="GO:0008233">
    <property type="term" value="F:peptidase activity"/>
    <property type="evidence" value="ECO:0007669"/>
    <property type="project" value="UniProtKB-KW"/>
</dbReference>
<evidence type="ECO:0000256" key="2">
    <source>
        <dbReference type="ARBA" id="ARBA00022490"/>
    </source>
</evidence>
<comment type="caution">
    <text evidence="8">The sequence shown here is derived from an EMBL/GenBank/DDBJ whole genome shotgun (WGS) entry which is preliminary data.</text>
</comment>
<feature type="region of interest" description="Disordered" evidence="7">
    <location>
        <begin position="234"/>
        <end position="258"/>
    </location>
</feature>
<keyword evidence="3 8" id="KW-0645">Protease</keyword>
<evidence type="ECO:0000256" key="6">
    <source>
        <dbReference type="RuleBase" id="RU003567"/>
    </source>
</evidence>
<dbReference type="InterPro" id="IPR029045">
    <property type="entry name" value="ClpP/crotonase-like_dom_sf"/>
</dbReference>
<dbReference type="PANTHER" id="PTHR10381">
    <property type="entry name" value="ATP-DEPENDENT CLP PROTEASE PROTEOLYTIC SUBUNIT"/>
    <property type="match status" value="1"/>
</dbReference>
<dbReference type="EMBL" id="JBHRVQ010000001">
    <property type="protein sequence ID" value="MFC3388127.1"/>
    <property type="molecule type" value="Genomic_DNA"/>
</dbReference>
<reference evidence="9" key="1">
    <citation type="journal article" date="2019" name="Int. J. Syst. Evol. Microbiol.">
        <title>The Global Catalogue of Microorganisms (GCM) 10K type strain sequencing project: providing services to taxonomists for standard genome sequencing and annotation.</title>
        <authorList>
            <consortium name="The Broad Institute Genomics Platform"/>
            <consortium name="The Broad Institute Genome Sequencing Center for Infectious Disease"/>
            <person name="Wu L."/>
            <person name="Ma J."/>
        </authorList>
    </citation>
    <scope>NUCLEOTIDE SEQUENCE [LARGE SCALE GENOMIC DNA]</scope>
    <source>
        <strain evidence="9">CCM 7756</strain>
    </source>
</reference>
<feature type="compositionally biased region" description="Basic and acidic residues" evidence="7">
    <location>
        <begin position="187"/>
        <end position="197"/>
    </location>
</feature>
<keyword evidence="2" id="KW-0963">Cytoplasm</keyword>
<evidence type="ECO:0000256" key="7">
    <source>
        <dbReference type="SAM" id="MobiDB-lite"/>
    </source>
</evidence>
<dbReference type="PRINTS" id="PR00127">
    <property type="entry name" value="CLPPROTEASEP"/>
</dbReference>
<organism evidence="8 9">
    <name type="scientific">Salinicoccus sesuvii</name>
    <dbReference type="NCBI Taxonomy" id="868281"/>
    <lineage>
        <taxon>Bacteria</taxon>
        <taxon>Bacillati</taxon>
        <taxon>Bacillota</taxon>
        <taxon>Bacilli</taxon>
        <taxon>Bacillales</taxon>
        <taxon>Staphylococcaceae</taxon>
        <taxon>Salinicoccus</taxon>
    </lineage>
</organism>
<keyword evidence="5" id="KW-0720">Serine protease</keyword>
<gene>
    <name evidence="8" type="ORF">ACFOEO_06050</name>
</gene>
<evidence type="ECO:0000313" key="8">
    <source>
        <dbReference type="EMBL" id="MFC3388127.1"/>
    </source>
</evidence>
<feature type="compositionally biased region" description="Basic and acidic residues" evidence="7">
    <location>
        <begin position="237"/>
        <end position="248"/>
    </location>
</feature>
<dbReference type="RefSeq" id="WP_380653125.1">
    <property type="nucleotide sequence ID" value="NZ_JBHRVQ010000001.1"/>
</dbReference>
<dbReference type="PANTHER" id="PTHR10381:SF70">
    <property type="entry name" value="ATP-DEPENDENT CLP PROTEASE PROTEOLYTIC SUBUNIT"/>
    <property type="match status" value="1"/>
</dbReference>
<sequence length="258" mass="28578">MKKEQLIKNGMKYKFQNEVQDGQHILTLSGVVAKPSLWDMIMETETINAQDVASALDDVETDILVRINSGGGDVFEGIEIYNYLKNHQSKVTVEVTALAASAASIIAMAGDEVIMDTGSSLMIHQASTFAWGDKVELKKAINALETIDGSLVDIYNERTGIEKSELDGLLTGETWFTADEAVNKGFADRKSSRRAPEMVETPEEDEGVTATAKHEMSDELKEMFDAMNEKIATLTENKIEDPKQKEPQAKTGFERYLF</sequence>
<keyword evidence="9" id="KW-1185">Reference proteome</keyword>
<evidence type="ECO:0000256" key="3">
    <source>
        <dbReference type="ARBA" id="ARBA00022670"/>
    </source>
</evidence>
<dbReference type="Pfam" id="PF00574">
    <property type="entry name" value="CLP_protease"/>
    <property type="match status" value="1"/>
</dbReference>
<evidence type="ECO:0000256" key="5">
    <source>
        <dbReference type="ARBA" id="ARBA00022825"/>
    </source>
</evidence>
<evidence type="ECO:0000256" key="4">
    <source>
        <dbReference type="ARBA" id="ARBA00022801"/>
    </source>
</evidence>
<name>A0ABV7N3D9_9STAP</name>
<comment type="similarity">
    <text evidence="1 6">Belongs to the peptidase S14 family.</text>
</comment>
<proteinExistence type="inferred from homology"/>
<dbReference type="Gene3D" id="3.90.226.10">
    <property type="entry name" value="2-enoyl-CoA Hydratase, Chain A, domain 1"/>
    <property type="match status" value="1"/>
</dbReference>
<dbReference type="InterPro" id="IPR023562">
    <property type="entry name" value="ClpP/TepA"/>
</dbReference>
<feature type="region of interest" description="Disordered" evidence="7">
    <location>
        <begin position="187"/>
        <end position="210"/>
    </location>
</feature>
<dbReference type="InterPro" id="IPR001907">
    <property type="entry name" value="ClpP"/>
</dbReference>
<dbReference type="SUPFAM" id="SSF52096">
    <property type="entry name" value="ClpP/crotonase"/>
    <property type="match status" value="1"/>
</dbReference>
<evidence type="ECO:0000256" key="1">
    <source>
        <dbReference type="ARBA" id="ARBA00007039"/>
    </source>
</evidence>
<keyword evidence="4 8" id="KW-0378">Hydrolase</keyword>